<dbReference type="SUPFAM" id="SSF55797">
    <property type="entry name" value="PR-1-like"/>
    <property type="match status" value="1"/>
</dbReference>
<sequence length="120" mass="13788">MNWQGINATQHIDDSMRSWWLEYKKNGNVDFKNRYSSAQNYYGWANMAKGKTTRIGCSYWICDQQRAIFTCVYNAKAHCEKRKIYEPGPPCSDDDDCSTYPNSRCIPSLGLCQAPDIPKG</sequence>
<comment type="caution">
    <text evidence="2">The sequence shown here is derived from an EMBL/GenBank/DDBJ whole genome shotgun (WGS) entry which is preliminary data.</text>
</comment>
<dbReference type="InterPro" id="IPR014044">
    <property type="entry name" value="CAP_dom"/>
</dbReference>
<evidence type="ECO:0000313" key="3">
    <source>
        <dbReference type="Proteomes" id="UP000252519"/>
    </source>
</evidence>
<proteinExistence type="predicted"/>
<dbReference type="EMBL" id="JOJR01000066">
    <property type="protein sequence ID" value="RCN47149.1"/>
    <property type="molecule type" value="Genomic_DNA"/>
</dbReference>
<dbReference type="AlphaFoldDB" id="A0A368GUZ8"/>
<organism evidence="2 3">
    <name type="scientific">Ancylostoma caninum</name>
    <name type="common">Dog hookworm</name>
    <dbReference type="NCBI Taxonomy" id="29170"/>
    <lineage>
        <taxon>Eukaryota</taxon>
        <taxon>Metazoa</taxon>
        <taxon>Ecdysozoa</taxon>
        <taxon>Nematoda</taxon>
        <taxon>Chromadorea</taxon>
        <taxon>Rhabditida</taxon>
        <taxon>Rhabditina</taxon>
        <taxon>Rhabditomorpha</taxon>
        <taxon>Strongyloidea</taxon>
        <taxon>Ancylostomatidae</taxon>
        <taxon>Ancylostomatinae</taxon>
        <taxon>Ancylostoma</taxon>
    </lineage>
</organism>
<dbReference type="Proteomes" id="UP000252519">
    <property type="component" value="Unassembled WGS sequence"/>
</dbReference>
<evidence type="ECO:0000313" key="2">
    <source>
        <dbReference type="EMBL" id="RCN47149.1"/>
    </source>
</evidence>
<dbReference type="InterPro" id="IPR035940">
    <property type="entry name" value="CAP_sf"/>
</dbReference>
<name>A0A368GUZ8_ANCCA</name>
<keyword evidence="3" id="KW-1185">Reference proteome</keyword>
<evidence type="ECO:0000259" key="1">
    <source>
        <dbReference type="Pfam" id="PF00188"/>
    </source>
</evidence>
<dbReference type="Gene3D" id="3.40.33.10">
    <property type="entry name" value="CAP"/>
    <property type="match status" value="1"/>
</dbReference>
<dbReference type="STRING" id="29170.A0A368GUZ8"/>
<gene>
    <name evidence="2" type="ORF">ANCCAN_06726</name>
</gene>
<reference evidence="2 3" key="1">
    <citation type="submission" date="2014-10" db="EMBL/GenBank/DDBJ databases">
        <title>Draft genome of the hookworm Ancylostoma caninum.</title>
        <authorList>
            <person name="Mitreva M."/>
        </authorList>
    </citation>
    <scope>NUCLEOTIDE SEQUENCE [LARGE SCALE GENOMIC DNA]</scope>
    <source>
        <strain evidence="2 3">Baltimore</strain>
    </source>
</reference>
<accession>A0A368GUZ8</accession>
<dbReference type="Pfam" id="PF00188">
    <property type="entry name" value="CAP"/>
    <property type="match status" value="1"/>
</dbReference>
<protein>
    <recommendedName>
        <fullName evidence="1">SCP domain-containing protein</fullName>
    </recommendedName>
</protein>
<feature type="domain" description="SCP" evidence="1">
    <location>
        <begin position="7"/>
        <end position="73"/>
    </location>
</feature>
<dbReference type="OrthoDB" id="337038at2759"/>